<comment type="caution">
    <text evidence="1">The sequence shown here is derived from an EMBL/GenBank/DDBJ whole genome shotgun (WGS) entry which is preliminary data.</text>
</comment>
<dbReference type="AlphaFoldDB" id="A0AAV3R315"/>
<dbReference type="EMBL" id="BAABME010007167">
    <property type="protein sequence ID" value="GAA0170265.1"/>
    <property type="molecule type" value="Genomic_DNA"/>
</dbReference>
<keyword evidence="2" id="KW-1185">Reference proteome</keyword>
<proteinExistence type="predicted"/>
<accession>A0AAV3R315</accession>
<sequence length="215" mass="24983">MLALKETNADAHAWMVNNADKPIITILEKIRRLCMERIKDRKLAIGTKLGPLCPRINKIIDKVFHYVDSLDYVWNGTDEFEVYCVYKWRSIPLHDVVSDCYKVSTFGWIYDNVLQPMSGPSEWPKTNRITLLPPKYVRQPGRPKLSHNVRTCPKKKAEVKGGTDTAEELQRRMQDHHKLGQPPMQDHHILGQPPMQDYHKLCQPPPPPLLLERMK</sequence>
<protein>
    <submittedName>
        <fullName evidence="1">Uncharacterized protein</fullName>
    </submittedName>
</protein>
<gene>
    <name evidence="1" type="ORF">LIER_24565</name>
</gene>
<evidence type="ECO:0000313" key="1">
    <source>
        <dbReference type="EMBL" id="GAA0170265.1"/>
    </source>
</evidence>
<reference evidence="1 2" key="1">
    <citation type="submission" date="2024-01" db="EMBL/GenBank/DDBJ databases">
        <title>The complete chloroplast genome sequence of Lithospermum erythrorhizon: insights into the phylogenetic relationship among Boraginaceae species and the maternal lineages of purple gromwells.</title>
        <authorList>
            <person name="Okada T."/>
            <person name="Watanabe K."/>
        </authorList>
    </citation>
    <scope>NUCLEOTIDE SEQUENCE [LARGE SCALE GENOMIC DNA]</scope>
</reference>
<evidence type="ECO:0000313" key="2">
    <source>
        <dbReference type="Proteomes" id="UP001454036"/>
    </source>
</evidence>
<name>A0AAV3R315_LITER</name>
<organism evidence="1 2">
    <name type="scientific">Lithospermum erythrorhizon</name>
    <name type="common">Purple gromwell</name>
    <name type="synonym">Lithospermum officinale var. erythrorhizon</name>
    <dbReference type="NCBI Taxonomy" id="34254"/>
    <lineage>
        <taxon>Eukaryota</taxon>
        <taxon>Viridiplantae</taxon>
        <taxon>Streptophyta</taxon>
        <taxon>Embryophyta</taxon>
        <taxon>Tracheophyta</taxon>
        <taxon>Spermatophyta</taxon>
        <taxon>Magnoliopsida</taxon>
        <taxon>eudicotyledons</taxon>
        <taxon>Gunneridae</taxon>
        <taxon>Pentapetalae</taxon>
        <taxon>asterids</taxon>
        <taxon>lamiids</taxon>
        <taxon>Boraginales</taxon>
        <taxon>Boraginaceae</taxon>
        <taxon>Boraginoideae</taxon>
        <taxon>Lithospermeae</taxon>
        <taxon>Lithospermum</taxon>
    </lineage>
</organism>
<dbReference type="Proteomes" id="UP001454036">
    <property type="component" value="Unassembled WGS sequence"/>
</dbReference>